<dbReference type="Proteomes" id="UP000593765">
    <property type="component" value="Chromosome"/>
</dbReference>
<dbReference type="EMBL" id="CP063458">
    <property type="protein sequence ID" value="QOV89826.1"/>
    <property type="molecule type" value="Genomic_DNA"/>
</dbReference>
<gene>
    <name evidence="2" type="ORF">IPV69_00175</name>
</gene>
<dbReference type="RefSeq" id="WP_206292885.1">
    <property type="nucleotide sequence ID" value="NZ_CP063458.1"/>
</dbReference>
<proteinExistence type="predicted"/>
<dbReference type="AlphaFoldDB" id="A0A7M2WWH6"/>
<keyword evidence="3" id="KW-1185">Reference proteome</keyword>
<organism evidence="2 3">
    <name type="scientific">Humisphaera borealis</name>
    <dbReference type="NCBI Taxonomy" id="2807512"/>
    <lineage>
        <taxon>Bacteria</taxon>
        <taxon>Pseudomonadati</taxon>
        <taxon>Planctomycetota</taxon>
        <taxon>Phycisphaerae</taxon>
        <taxon>Tepidisphaerales</taxon>
        <taxon>Tepidisphaeraceae</taxon>
        <taxon>Humisphaera</taxon>
    </lineage>
</organism>
<evidence type="ECO:0000313" key="3">
    <source>
        <dbReference type="Proteomes" id="UP000593765"/>
    </source>
</evidence>
<feature type="region of interest" description="Disordered" evidence="1">
    <location>
        <begin position="28"/>
        <end position="53"/>
    </location>
</feature>
<reference evidence="2 3" key="1">
    <citation type="submission" date="2020-10" db="EMBL/GenBank/DDBJ databases">
        <title>Wide distribution of Phycisphaera-like planctomycetes from WD2101 soil group in peatlands and genome analysis of the first cultivated representative.</title>
        <authorList>
            <person name="Dedysh S.N."/>
            <person name="Beletsky A.V."/>
            <person name="Ivanova A."/>
            <person name="Kulichevskaya I.S."/>
            <person name="Suzina N.E."/>
            <person name="Philippov D.A."/>
            <person name="Rakitin A.L."/>
            <person name="Mardanov A.V."/>
            <person name="Ravin N.V."/>
        </authorList>
    </citation>
    <scope>NUCLEOTIDE SEQUENCE [LARGE SCALE GENOMIC DNA]</scope>
    <source>
        <strain evidence="2 3">M1803</strain>
    </source>
</reference>
<accession>A0A7M2WWH6</accession>
<evidence type="ECO:0000313" key="2">
    <source>
        <dbReference type="EMBL" id="QOV89826.1"/>
    </source>
</evidence>
<protein>
    <submittedName>
        <fullName evidence="2">Uncharacterized protein</fullName>
    </submittedName>
</protein>
<sequence length="181" mass="19319">MNRLMTNRVCLIVFILACGSGCVQEPAKPAGGRVVRTDGPTPSGIELPPGNTPPNAVDATDPVASQLHDLSGLFLEYYLINKRLPAKLDDLKPLADSGQPTDFADPKTKQPFVYLPHAVRMTAGDTKLVVYAPNPNSRGQYQGVLMRLARGSQVTATWVVSLSDIELQGQIAGMAPASPPK</sequence>
<name>A0A7M2WWH6_9BACT</name>
<dbReference type="KEGG" id="hbs:IPV69_00175"/>
<evidence type="ECO:0000256" key="1">
    <source>
        <dbReference type="SAM" id="MobiDB-lite"/>
    </source>
</evidence>